<evidence type="ECO:0000256" key="4">
    <source>
        <dbReference type="ARBA" id="ARBA00022989"/>
    </source>
</evidence>
<comment type="similarity">
    <text evidence="2">Belongs to the YIP1 family.</text>
</comment>
<evidence type="ECO:0000256" key="2">
    <source>
        <dbReference type="ARBA" id="ARBA00010596"/>
    </source>
</evidence>
<protein>
    <recommendedName>
        <fullName evidence="10">Protein YIP</fullName>
    </recommendedName>
</protein>
<feature type="transmembrane region" description="Helical" evidence="7">
    <location>
        <begin position="262"/>
        <end position="282"/>
    </location>
</feature>
<evidence type="ECO:0008006" key="10">
    <source>
        <dbReference type="Google" id="ProtNLM"/>
    </source>
</evidence>
<feature type="region of interest" description="Disordered" evidence="6">
    <location>
        <begin position="30"/>
        <end position="49"/>
    </location>
</feature>
<keyword evidence="4 7" id="KW-1133">Transmembrane helix</keyword>
<sequence length="330" mass="34060">MAQYYNQGYNAPPASTASAQNLQFYPSSYGSPGHVSGHTTPSQASYGGYGSPSNPAAAAYPGYGVGVGSSSGAPFSTGPAVSGRMGEQGGLRTGWLAAFGTEGYEGEPPLLEELGVNFGHIRTKTLTVLNPLTTPSPHIMDDSDLYGALLFLILYGTFLALSGKFFYGYIYGIALFGSLALHLIFSLMTPSEGDRDHHQHSQPGVVGQNPGVGGGGAMAGVGGGHFSSTLTYSRSASVLGYCFLPLVLTALFGILFSMDTLFGYVLTSMAVGWCTFSSSGMFVSVGRMRGMRGLVAYPLGLFYVGFGIMGIFSSRGGGGGPGGGLQGKVL</sequence>
<feature type="transmembrane region" description="Helical" evidence="7">
    <location>
        <begin position="169"/>
        <end position="188"/>
    </location>
</feature>
<dbReference type="OrthoDB" id="440385at2759"/>
<evidence type="ECO:0000313" key="8">
    <source>
        <dbReference type="EMBL" id="KAF7502198.1"/>
    </source>
</evidence>
<accession>A0A8H7DZ81</accession>
<dbReference type="EMBL" id="JAACFV010000301">
    <property type="protein sequence ID" value="KAF7502198.1"/>
    <property type="molecule type" value="Genomic_DNA"/>
</dbReference>
<keyword evidence="5 7" id="KW-0472">Membrane</keyword>
<dbReference type="PANTHER" id="PTHR21236">
    <property type="entry name" value="GOLGI MEMBRANE PROTEIN YIP1"/>
    <property type="match status" value="1"/>
</dbReference>
<reference evidence="8" key="1">
    <citation type="submission" date="2020-02" db="EMBL/GenBank/DDBJ databases">
        <authorList>
            <person name="Palmer J.M."/>
        </authorList>
    </citation>
    <scope>NUCLEOTIDE SEQUENCE</scope>
    <source>
        <strain evidence="8">EPUS1.4</strain>
        <tissue evidence="8">Thallus</tissue>
    </source>
</reference>
<dbReference type="Proteomes" id="UP000606974">
    <property type="component" value="Unassembled WGS sequence"/>
</dbReference>
<keyword evidence="3 7" id="KW-0812">Transmembrane</keyword>
<feature type="transmembrane region" description="Helical" evidence="7">
    <location>
        <begin position="145"/>
        <end position="163"/>
    </location>
</feature>
<feature type="transmembrane region" description="Helical" evidence="7">
    <location>
        <begin position="294"/>
        <end position="312"/>
    </location>
</feature>
<evidence type="ECO:0000256" key="5">
    <source>
        <dbReference type="ARBA" id="ARBA00023136"/>
    </source>
</evidence>
<comment type="subcellular location">
    <subcellularLocation>
        <location evidence="1">Membrane</location>
        <topology evidence="1">Multi-pass membrane protein</topology>
    </subcellularLocation>
</comment>
<evidence type="ECO:0000256" key="6">
    <source>
        <dbReference type="SAM" id="MobiDB-lite"/>
    </source>
</evidence>
<evidence type="ECO:0000256" key="3">
    <source>
        <dbReference type="ARBA" id="ARBA00022692"/>
    </source>
</evidence>
<evidence type="ECO:0000256" key="7">
    <source>
        <dbReference type="SAM" id="Phobius"/>
    </source>
</evidence>
<dbReference type="GO" id="GO:0048280">
    <property type="term" value="P:vesicle fusion with Golgi apparatus"/>
    <property type="evidence" value="ECO:0007669"/>
    <property type="project" value="TreeGrafter"/>
</dbReference>
<dbReference type="AlphaFoldDB" id="A0A8H7DZ81"/>
<gene>
    <name evidence="8" type="ORF">GJ744_006747</name>
</gene>
<evidence type="ECO:0000313" key="9">
    <source>
        <dbReference type="Proteomes" id="UP000606974"/>
    </source>
</evidence>
<organism evidence="8 9">
    <name type="scientific">Endocarpon pusillum</name>
    <dbReference type="NCBI Taxonomy" id="364733"/>
    <lineage>
        <taxon>Eukaryota</taxon>
        <taxon>Fungi</taxon>
        <taxon>Dikarya</taxon>
        <taxon>Ascomycota</taxon>
        <taxon>Pezizomycotina</taxon>
        <taxon>Eurotiomycetes</taxon>
        <taxon>Chaetothyriomycetidae</taxon>
        <taxon>Verrucariales</taxon>
        <taxon>Verrucariaceae</taxon>
        <taxon>Endocarpon</taxon>
    </lineage>
</organism>
<dbReference type="GO" id="GO:0016020">
    <property type="term" value="C:membrane"/>
    <property type="evidence" value="ECO:0007669"/>
    <property type="project" value="UniProtKB-SubCell"/>
</dbReference>
<feature type="transmembrane region" description="Helical" evidence="7">
    <location>
        <begin position="238"/>
        <end position="256"/>
    </location>
</feature>
<comment type="caution">
    <text evidence="8">The sequence shown here is derived from an EMBL/GenBank/DDBJ whole genome shotgun (WGS) entry which is preliminary data.</text>
</comment>
<dbReference type="GO" id="GO:0006888">
    <property type="term" value="P:endoplasmic reticulum to Golgi vesicle-mediated transport"/>
    <property type="evidence" value="ECO:0007669"/>
    <property type="project" value="InterPro"/>
</dbReference>
<dbReference type="GO" id="GO:0005802">
    <property type="term" value="C:trans-Golgi network"/>
    <property type="evidence" value="ECO:0007669"/>
    <property type="project" value="TreeGrafter"/>
</dbReference>
<keyword evidence="9" id="KW-1185">Reference proteome</keyword>
<name>A0A8H7DZ81_9EURO</name>
<dbReference type="InterPro" id="IPR045231">
    <property type="entry name" value="Yip1/4-like"/>
</dbReference>
<dbReference type="PANTHER" id="PTHR21236:SF2">
    <property type="entry name" value="PROTEIN YIPF"/>
    <property type="match status" value="1"/>
</dbReference>
<proteinExistence type="inferred from homology"/>
<evidence type="ECO:0000256" key="1">
    <source>
        <dbReference type="ARBA" id="ARBA00004141"/>
    </source>
</evidence>